<feature type="transmembrane region" description="Helical" evidence="1">
    <location>
        <begin position="128"/>
        <end position="146"/>
    </location>
</feature>
<dbReference type="Proteomes" id="UP000034344">
    <property type="component" value="Unassembled WGS sequence"/>
</dbReference>
<keyword evidence="1" id="KW-0812">Transmembrane</keyword>
<sequence>MPTYSGEILKGYNYLYDVLLLFLSKIGIPPIISYFKLMPIFWFAIFTYLLIVLAKKLNKNNIFVWFFLFFIYMAGSFSFFFTLVKDKTIWGSSGILAQLVQHMLLNHQFSLSLIPLVYILIKMREKNITFKWLTAAGIAVAINMGLKFYGGIVSYILVISYLLFVINKHSLRKSIVQILIISLFFIASVFIFYNPTAALKSRPVFIFSPFSFIHPISEDPGLLNMQKLTYLRYVVQDTRQYWKLFLIELFNLALFLFFYFGVRFFGLIFGTIKTFTKKSTPFDRSVILTVIASILFTTLFIQTGEWTNIVQFLYYGIFLSTVYLAELTYFIIKKKKVIGYLIVGLLMLFSVPSTIDVFALYAKFPGSAYLPKGEYEALQVLKKLPDGIVYSPLYNQSEFHRQQIKQLKEKGGPLPLYAWEDTSYVTAFSGKQHYLADLWMERIIGIDYKKRLEKVIGDDCSFLKEIDYIYYNNDYQISRRLFDCENKLEFVYGNLTSRIYRVIK</sequence>
<gene>
    <name evidence="2" type="ORF">US11_C0002G0031</name>
</gene>
<feature type="transmembrane region" description="Helical" evidence="1">
    <location>
        <begin position="152"/>
        <end position="167"/>
    </location>
</feature>
<dbReference type="EMBL" id="LBRS01000002">
    <property type="protein sequence ID" value="KKQ01972.1"/>
    <property type="molecule type" value="Genomic_DNA"/>
</dbReference>
<feature type="transmembrane region" description="Helical" evidence="1">
    <location>
        <begin position="282"/>
        <end position="301"/>
    </location>
</feature>
<accession>A0A0G0E8X6</accession>
<feature type="transmembrane region" description="Helical" evidence="1">
    <location>
        <begin position="313"/>
        <end position="332"/>
    </location>
</feature>
<reference evidence="2 3" key="1">
    <citation type="journal article" date="2015" name="Nature">
        <title>rRNA introns, odd ribosomes, and small enigmatic genomes across a large radiation of phyla.</title>
        <authorList>
            <person name="Brown C.T."/>
            <person name="Hug L.A."/>
            <person name="Thomas B.C."/>
            <person name="Sharon I."/>
            <person name="Castelle C.J."/>
            <person name="Singh A."/>
            <person name="Wilkins M.J."/>
            <person name="Williams K.H."/>
            <person name="Banfield J.F."/>
        </authorList>
    </citation>
    <scope>NUCLEOTIDE SEQUENCE [LARGE SCALE GENOMIC DNA]</scope>
</reference>
<feature type="transmembrane region" description="Helical" evidence="1">
    <location>
        <begin position="38"/>
        <end position="55"/>
    </location>
</feature>
<keyword evidence="1" id="KW-0472">Membrane</keyword>
<evidence type="ECO:0000313" key="3">
    <source>
        <dbReference type="Proteomes" id="UP000034344"/>
    </source>
</evidence>
<feature type="transmembrane region" description="Helical" evidence="1">
    <location>
        <begin position="104"/>
        <end position="121"/>
    </location>
</feature>
<feature type="transmembrane region" description="Helical" evidence="1">
    <location>
        <begin position="174"/>
        <end position="193"/>
    </location>
</feature>
<feature type="transmembrane region" description="Helical" evidence="1">
    <location>
        <begin position="249"/>
        <end position="270"/>
    </location>
</feature>
<keyword evidence="1" id="KW-1133">Transmembrane helix</keyword>
<feature type="transmembrane region" description="Helical" evidence="1">
    <location>
        <begin position="339"/>
        <end position="362"/>
    </location>
</feature>
<organism evidence="2 3">
    <name type="scientific">Candidatus Roizmanbacteria bacterium GW2011_GWA2_36_23</name>
    <dbReference type="NCBI Taxonomy" id="1618480"/>
    <lineage>
        <taxon>Bacteria</taxon>
        <taxon>Candidatus Roizmaniibacteriota</taxon>
    </lineage>
</organism>
<evidence type="ECO:0008006" key="4">
    <source>
        <dbReference type="Google" id="ProtNLM"/>
    </source>
</evidence>
<evidence type="ECO:0000256" key="1">
    <source>
        <dbReference type="SAM" id="Phobius"/>
    </source>
</evidence>
<dbReference type="AlphaFoldDB" id="A0A0G0E8X6"/>
<protein>
    <recommendedName>
        <fullName evidence="4">Glycosyltransferase RgtA/B/C/D-like domain-containing protein</fullName>
    </recommendedName>
</protein>
<proteinExistence type="predicted"/>
<feature type="transmembrane region" description="Helical" evidence="1">
    <location>
        <begin position="62"/>
        <end position="84"/>
    </location>
</feature>
<comment type="caution">
    <text evidence="2">The sequence shown here is derived from an EMBL/GenBank/DDBJ whole genome shotgun (WGS) entry which is preliminary data.</text>
</comment>
<evidence type="ECO:0000313" key="2">
    <source>
        <dbReference type="EMBL" id="KKQ01972.1"/>
    </source>
</evidence>
<name>A0A0G0E8X6_9BACT</name>